<proteinExistence type="predicted"/>
<dbReference type="OrthoDB" id="3170343at2759"/>
<feature type="compositionally biased region" description="Low complexity" evidence="1">
    <location>
        <begin position="129"/>
        <end position="141"/>
    </location>
</feature>
<feature type="region of interest" description="Disordered" evidence="1">
    <location>
        <begin position="1"/>
        <end position="226"/>
    </location>
</feature>
<dbReference type="AlphaFoldDB" id="A0A8H7U7T3"/>
<reference evidence="2" key="1">
    <citation type="submission" date="2020-12" db="EMBL/GenBank/DDBJ databases">
        <title>Metabolic potential, ecology and presence of endohyphal bacteria is reflected in genomic diversity of Mucoromycotina.</title>
        <authorList>
            <person name="Muszewska A."/>
            <person name="Okrasinska A."/>
            <person name="Steczkiewicz K."/>
            <person name="Drgas O."/>
            <person name="Orlowska M."/>
            <person name="Perlinska-Lenart U."/>
            <person name="Aleksandrzak-Piekarczyk T."/>
            <person name="Szatraj K."/>
            <person name="Zielenkiewicz U."/>
            <person name="Pilsyk S."/>
            <person name="Malc E."/>
            <person name="Mieczkowski P."/>
            <person name="Kruszewska J.S."/>
            <person name="Biernat P."/>
            <person name="Pawlowska J."/>
        </authorList>
    </citation>
    <scope>NUCLEOTIDE SEQUENCE</scope>
    <source>
        <strain evidence="2">WA0000067209</strain>
    </source>
</reference>
<feature type="compositionally biased region" description="Polar residues" evidence="1">
    <location>
        <begin position="93"/>
        <end position="128"/>
    </location>
</feature>
<organism evidence="2 3">
    <name type="scientific">Mortierella isabellina</name>
    <name type="common">Filamentous fungus</name>
    <name type="synonym">Umbelopsis isabellina</name>
    <dbReference type="NCBI Taxonomy" id="91625"/>
    <lineage>
        <taxon>Eukaryota</taxon>
        <taxon>Fungi</taxon>
        <taxon>Fungi incertae sedis</taxon>
        <taxon>Mucoromycota</taxon>
        <taxon>Mucoromycotina</taxon>
        <taxon>Umbelopsidomycetes</taxon>
        <taxon>Umbelopsidales</taxon>
        <taxon>Umbelopsidaceae</taxon>
        <taxon>Umbelopsis</taxon>
    </lineage>
</organism>
<comment type="caution">
    <text evidence="2">The sequence shown here is derived from an EMBL/GenBank/DDBJ whole genome shotgun (WGS) entry which is preliminary data.</text>
</comment>
<dbReference type="Proteomes" id="UP000654370">
    <property type="component" value="Unassembled WGS sequence"/>
</dbReference>
<feature type="compositionally biased region" description="Polar residues" evidence="1">
    <location>
        <begin position="1"/>
        <end position="15"/>
    </location>
</feature>
<sequence length="226" mass="23780">MNTDQFNSNTNTQNTGFDQQQNTGFDQQQNTGFDQQQNTGFDQQQSTGLSGQQSTGFDQQQNVGGMNSGFDQQQGGISDAGNAYSSGGMGGMDTSQTQTTSGDYPISSQDPGMTQSSATDPMSQGGLNTTAAGQDTTQTQDNSWGDSNTQGNIQSSNDPLNASDNNQSFGDNQQNIGGQNLDQYGNPSTGDKIKGTMKKMAGKLQNDPSKVAEGEQLKQGGDSNLM</sequence>
<feature type="compositionally biased region" description="Low complexity" evidence="1">
    <location>
        <begin position="16"/>
        <end position="56"/>
    </location>
</feature>
<protein>
    <submittedName>
        <fullName evidence="2">Uncharacterized protein</fullName>
    </submittedName>
</protein>
<evidence type="ECO:0000313" key="3">
    <source>
        <dbReference type="Proteomes" id="UP000654370"/>
    </source>
</evidence>
<evidence type="ECO:0000256" key="1">
    <source>
        <dbReference type="SAM" id="MobiDB-lite"/>
    </source>
</evidence>
<feature type="compositionally biased region" description="Polar residues" evidence="1">
    <location>
        <begin position="57"/>
        <end position="76"/>
    </location>
</feature>
<accession>A0A8H7U7T3</accession>
<gene>
    <name evidence="2" type="ORF">INT43_001577</name>
</gene>
<evidence type="ECO:0000313" key="2">
    <source>
        <dbReference type="EMBL" id="KAG2172100.1"/>
    </source>
</evidence>
<dbReference type="EMBL" id="JAEPQZ010000018">
    <property type="protein sequence ID" value="KAG2172100.1"/>
    <property type="molecule type" value="Genomic_DNA"/>
</dbReference>
<keyword evidence="3" id="KW-1185">Reference proteome</keyword>
<feature type="compositionally biased region" description="Polar residues" evidence="1">
    <location>
        <begin position="142"/>
        <end position="189"/>
    </location>
</feature>
<name>A0A8H7U7T3_MORIS</name>